<evidence type="ECO:0000256" key="5">
    <source>
        <dbReference type="ARBA" id="ARBA00022801"/>
    </source>
</evidence>
<comment type="subcellular location">
    <subcellularLocation>
        <location evidence="1 7">Cytoplasm</location>
    </subcellularLocation>
</comment>
<keyword evidence="11" id="KW-0732">Signal</keyword>
<dbReference type="PANTHER" id="PTHR43253:SF1">
    <property type="entry name" value="TRICORN PROTEASE HOMOLOG 2-RELATED"/>
    <property type="match status" value="1"/>
</dbReference>
<dbReference type="InterPro" id="IPR015943">
    <property type="entry name" value="WD40/YVTN_repeat-like_dom_sf"/>
</dbReference>
<dbReference type="Gene3D" id="2.130.10.10">
    <property type="entry name" value="YVTN repeat-like/Quinoprotein amine dehydrogenase"/>
    <property type="match status" value="1"/>
</dbReference>
<dbReference type="AlphaFoldDB" id="A0A2W5NDY4"/>
<evidence type="ECO:0000313" key="14">
    <source>
        <dbReference type="Proteomes" id="UP000249082"/>
    </source>
</evidence>
<evidence type="ECO:0000313" key="13">
    <source>
        <dbReference type="EMBL" id="PZQ51746.1"/>
    </source>
</evidence>
<comment type="similarity">
    <text evidence="2 7">Belongs to the peptidase S41B family.</text>
</comment>
<evidence type="ECO:0000256" key="2">
    <source>
        <dbReference type="ARBA" id="ARBA00008524"/>
    </source>
</evidence>
<dbReference type="InterPro" id="IPR036034">
    <property type="entry name" value="PDZ_sf"/>
</dbReference>
<dbReference type="InterPro" id="IPR012393">
    <property type="entry name" value="Tricorn_protease"/>
</dbReference>
<dbReference type="PIRSF" id="PIRSF036421">
    <property type="entry name" value="Tricorn_protease"/>
    <property type="match status" value="1"/>
</dbReference>
<evidence type="ECO:0000256" key="3">
    <source>
        <dbReference type="ARBA" id="ARBA00022490"/>
    </source>
</evidence>
<keyword evidence="3 7" id="KW-0963">Cytoplasm</keyword>
<dbReference type="InterPro" id="IPR005151">
    <property type="entry name" value="Tail-specific_protease"/>
</dbReference>
<evidence type="ECO:0000256" key="1">
    <source>
        <dbReference type="ARBA" id="ARBA00004496"/>
    </source>
</evidence>
<feature type="domain" description="Tail specific protease" evidence="12">
    <location>
        <begin position="848"/>
        <end position="1055"/>
    </location>
</feature>
<dbReference type="SUPFAM" id="SSF52096">
    <property type="entry name" value="ClpP/crotonase"/>
    <property type="match status" value="1"/>
</dbReference>
<evidence type="ECO:0000256" key="8">
    <source>
        <dbReference type="PIRSR" id="PIRSR036421-1"/>
    </source>
</evidence>
<evidence type="ECO:0000256" key="11">
    <source>
        <dbReference type="SAM" id="SignalP"/>
    </source>
</evidence>
<dbReference type="GO" id="GO:0006508">
    <property type="term" value="P:proteolysis"/>
    <property type="evidence" value="ECO:0007669"/>
    <property type="project" value="UniProtKB-UniRule"/>
</dbReference>
<dbReference type="SUPFAM" id="SSF50156">
    <property type="entry name" value="PDZ domain-like"/>
    <property type="match status" value="1"/>
</dbReference>
<dbReference type="Proteomes" id="UP000249082">
    <property type="component" value="Unassembled WGS sequence"/>
</dbReference>
<dbReference type="Gene3D" id="3.90.226.10">
    <property type="entry name" value="2-enoyl-CoA Hydratase, Chain A, domain 1"/>
    <property type="match status" value="1"/>
</dbReference>
<dbReference type="SUPFAM" id="SSF69304">
    <property type="entry name" value="Tricorn protease N-terminal domain"/>
    <property type="match status" value="1"/>
</dbReference>
<reference evidence="13 14" key="1">
    <citation type="submission" date="2017-08" db="EMBL/GenBank/DDBJ databases">
        <title>Infants hospitalized years apart are colonized by the same room-sourced microbial strains.</title>
        <authorList>
            <person name="Brooks B."/>
            <person name="Olm M.R."/>
            <person name="Firek B.A."/>
            <person name="Baker R."/>
            <person name="Thomas B.C."/>
            <person name="Morowitz M.J."/>
            <person name="Banfield J.F."/>
        </authorList>
    </citation>
    <scope>NUCLEOTIDE SEQUENCE [LARGE SCALE GENOMIC DNA]</scope>
    <source>
        <strain evidence="13">S2_005_002_R2_33</strain>
    </source>
</reference>
<dbReference type="PANTHER" id="PTHR43253">
    <property type="entry name" value="TRICORN PROTEASE HOMOLOG 2-RELATED"/>
    <property type="match status" value="1"/>
</dbReference>
<dbReference type="InterPro" id="IPR028204">
    <property type="entry name" value="Tricorn_C1"/>
</dbReference>
<keyword evidence="6 7" id="KW-0720">Serine protease</keyword>
<sequence>MNRFRVLATSLVALAASAAGAEQGFYQYPSARGDVLVFASEGDLWRTGRDGGTATRLTSHVAEESDAHVSPDGTMVAFTASYDSDQDVYVMPVAGGAPRRLTFEGGMLRTVGWTPDGKVIYASRLTGAGQGEILYTVAPSGGEATPIPLWRATDATYGQDGRTIFFSRQGLTARARDNAVLYRGGGMDQLWRWQTGSAAEAAKLLPDFGAPIRFPMAYGGRIYFISDKSGADAVWSVGEDGSGVAKLSPEMPFPVLQASLDRGDVYLQNGADIHVFSTADNSLRKLSIDIVTDREQTRLRSIGDPLSQLEAARISPSGESVAVTARGRVALGAPKHLRRIDFSIPLQARGRQAVAAPKGDRVFMILDQGERGDIYAMPADGSGEPMPVTRGYGAYIWSFALSPDGKTLVLWDKQARLQKVDIATGRVTLLATDDAGDDQPFHDLVFSPDSTHIAYAQVSRRNNANTTEIFVQNLASGARVKATSGKYNDYAPTFAHDGAWLYFLSDRNFDPTPGNPWGDRNMGVAFPDRGEIYALQLDPAAEFRFREDNELTRKPDEKAEDEKPASTGKDEDDKKDEKPKPARIVLAHIVLDGLAARLYKVPVDPGMSEGLLASKDFLYSRKDEKLVSIAIDKSDPKVETFADKVRSAEISADGKTLLVVTGSSKSPKLMLVPAKAKLPEKAEPNVVRLDDWRLTVDPASEWKQMFVDAWRLHRDFAYDPAMRGVDWNAVRARMEPLMQRIGHRAELNTVLGQMASQLGILHSQVRPGDLPKDGENSEMAFLGARYTPVSGGLRIDSIFRSEADLVSTRPPLTRPGVDVRVGDVIRSVDGRPVASLGALRMELASKAGQEVRLDLARGGKAMSTIVEPMTFDGEVTASYHDFVEGRRLAAEGLSGGKIGYLHLRAMGPEDVASFARDYFAQLDKDGLIIDVRNNNGGNIDSLIISMLMRRAWAFWAKPDGTGVPTTNMQNAYRGKVAVLIDERTYSDGETFAAAIKSLGLAPLVGKRTAGAGIWLSDRNRLSDNGAVRVAENAQYAADGTWIVEGRGIGPDYEVENGPHATFEGKDAQLEAAVSLLKQEIARDPVRPLKPGPLPALGTPASDVTPLGPR</sequence>
<accession>A0A2W5NDY4</accession>
<dbReference type="EMBL" id="QFPX01000025">
    <property type="protein sequence ID" value="PZQ51746.1"/>
    <property type="molecule type" value="Genomic_DNA"/>
</dbReference>
<proteinExistence type="inferred from homology"/>
<organism evidence="13 14">
    <name type="scientific">Novosphingobium pentaromativorans</name>
    <dbReference type="NCBI Taxonomy" id="205844"/>
    <lineage>
        <taxon>Bacteria</taxon>
        <taxon>Pseudomonadati</taxon>
        <taxon>Pseudomonadota</taxon>
        <taxon>Alphaproteobacteria</taxon>
        <taxon>Sphingomonadales</taxon>
        <taxon>Sphingomonadaceae</taxon>
        <taxon>Novosphingobium</taxon>
    </lineage>
</organism>
<name>A0A2W5NDY4_9SPHN</name>
<dbReference type="Gene3D" id="2.30.42.10">
    <property type="match status" value="1"/>
</dbReference>
<feature type="region of interest" description="Disordered" evidence="10">
    <location>
        <begin position="1083"/>
        <end position="1109"/>
    </location>
</feature>
<comment type="caution">
    <text evidence="13">The sequence shown here is derived from an EMBL/GenBank/DDBJ whole genome shotgun (WGS) entry which is preliminary data.</text>
</comment>
<gene>
    <name evidence="13" type="ORF">DI555_20890</name>
</gene>
<dbReference type="Gene3D" id="2.120.10.60">
    <property type="entry name" value="Tricorn protease N-terminal domain"/>
    <property type="match status" value="1"/>
</dbReference>
<dbReference type="EC" id="3.4.21.-" evidence="7"/>
<evidence type="ECO:0000256" key="7">
    <source>
        <dbReference type="PIRNR" id="PIRNR036421"/>
    </source>
</evidence>
<dbReference type="Pfam" id="PF14685">
    <property type="entry name" value="PDZ_Tricorn"/>
    <property type="match status" value="1"/>
</dbReference>
<dbReference type="Pfam" id="PF03572">
    <property type="entry name" value="Peptidase_S41"/>
    <property type="match status" value="1"/>
</dbReference>
<feature type="site" description="Transition state stabilizer; via amide nitrogen" evidence="9">
    <location>
        <position position="987"/>
    </location>
</feature>
<feature type="active site" description="Nucleophile" evidence="8">
    <location>
        <position position="986"/>
    </location>
</feature>
<keyword evidence="5 7" id="KW-0378">Hydrolase</keyword>
<evidence type="ECO:0000259" key="12">
    <source>
        <dbReference type="SMART" id="SM00245"/>
    </source>
</evidence>
<dbReference type="InterPro" id="IPR029045">
    <property type="entry name" value="ClpP/crotonase-like_dom_sf"/>
</dbReference>
<protein>
    <recommendedName>
        <fullName evidence="7">Tricorn protease homolog</fullName>
        <ecNumber evidence="7">3.4.21.-</ecNumber>
    </recommendedName>
</protein>
<dbReference type="Pfam" id="PF14684">
    <property type="entry name" value="Tricorn_C1"/>
    <property type="match status" value="1"/>
</dbReference>
<dbReference type="CDD" id="cd07562">
    <property type="entry name" value="Peptidase_S41_TRI"/>
    <property type="match status" value="1"/>
</dbReference>
<dbReference type="GO" id="GO:0008236">
    <property type="term" value="F:serine-type peptidase activity"/>
    <property type="evidence" value="ECO:0007669"/>
    <property type="project" value="UniProtKB-UniRule"/>
</dbReference>
<evidence type="ECO:0000256" key="9">
    <source>
        <dbReference type="PIRSR" id="PIRSR036421-3"/>
    </source>
</evidence>
<comment type="function">
    <text evidence="7">Degrades oligopeptides.</text>
</comment>
<feature type="region of interest" description="Disordered" evidence="10">
    <location>
        <begin position="546"/>
        <end position="579"/>
    </location>
</feature>
<dbReference type="Pfam" id="PF26549">
    <property type="entry name" value="Tricorn_N"/>
    <property type="match status" value="1"/>
</dbReference>
<dbReference type="SUPFAM" id="SSF82171">
    <property type="entry name" value="DPP6 N-terminal domain-like"/>
    <property type="match status" value="1"/>
</dbReference>
<dbReference type="Gene3D" id="3.30.750.44">
    <property type="match status" value="1"/>
</dbReference>
<feature type="active site" description="Charge relay system" evidence="8">
    <location>
        <position position="1044"/>
    </location>
</feature>
<evidence type="ECO:0000256" key="10">
    <source>
        <dbReference type="SAM" id="MobiDB-lite"/>
    </source>
</evidence>
<feature type="chain" id="PRO_5015989843" description="Tricorn protease homolog" evidence="11">
    <location>
        <begin position="22"/>
        <end position="1109"/>
    </location>
</feature>
<dbReference type="GO" id="GO:0005737">
    <property type="term" value="C:cytoplasm"/>
    <property type="evidence" value="ECO:0007669"/>
    <property type="project" value="UniProtKB-SubCell"/>
</dbReference>
<dbReference type="Pfam" id="PF26550">
    <property type="entry name" value="Tricorn_2nd"/>
    <property type="match status" value="1"/>
</dbReference>
<keyword evidence="4 7" id="KW-0645">Protease</keyword>
<feature type="signal peptide" evidence="11">
    <location>
        <begin position="1"/>
        <end position="21"/>
    </location>
</feature>
<dbReference type="SMART" id="SM00245">
    <property type="entry name" value="TSPc"/>
    <property type="match status" value="1"/>
</dbReference>
<dbReference type="InterPro" id="IPR029414">
    <property type="entry name" value="Tricorn_PDZ"/>
</dbReference>
<feature type="active site" description="Charge relay system" evidence="8">
    <location>
        <position position="762"/>
    </location>
</feature>
<evidence type="ECO:0000256" key="4">
    <source>
        <dbReference type="ARBA" id="ARBA00022670"/>
    </source>
</evidence>
<evidence type="ECO:0000256" key="6">
    <source>
        <dbReference type="ARBA" id="ARBA00022825"/>
    </source>
</evidence>